<evidence type="ECO:0008006" key="4">
    <source>
        <dbReference type="Google" id="ProtNLM"/>
    </source>
</evidence>
<feature type="compositionally biased region" description="Basic and acidic residues" evidence="1">
    <location>
        <begin position="20"/>
        <end position="32"/>
    </location>
</feature>
<dbReference type="SUPFAM" id="SSF50630">
    <property type="entry name" value="Acid proteases"/>
    <property type="match status" value="1"/>
</dbReference>
<dbReference type="EMBL" id="CADCXV010001054">
    <property type="protein sequence ID" value="CAB0040807.1"/>
    <property type="molecule type" value="Genomic_DNA"/>
</dbReference>
<proteinExistence type="predicted"/>
<feature type="compositionally biased region" description="Polar residues" evidence="1">
    <location>
        <begin position="1"/>
        <end position="12"/>
    </location>
</feature>
<feature type="region of interest" description="Disordered" evidence="1">
    <location>
        <begin position="1"/>
        <end position="78"/>
    </location>
</feature>
<evidence type="ECO:0000313" key="3">
    <source>
        <dbReference type="Proteomes" id="UP000479190"/>
    </source>
</evidence>
<reference evidence="2 3" key="1">
    <citation type="submission" date="2020-02" db="EMBL/GenBank/DDBJ databases">
        <authorList>
            <person name="Ferguson B K."/>
        </authorList>
    </citation>
    <scope>NUCLEOTIDE SEQUENCE [LARGE SCALE GENOMIC DNA]</scope>
</reference>
<accession>A0A6H5IR35</accession>
<keyword evidence="3" id="KW-1185">Reference proteome</keyword>
<dbReference type="InterPro" id="IPR001969">
    <property type="entry name" value="Aspartic_peptidase_AS"/>
</dbReference>
<dbReference type="AlphaFoldDB" id="A0A6H5IR35"/>
<evidence type="ECO:0000256" key="1">
    <source>
        <dbReference type="SAM" id="MobiDB-lite"/>
    </source>
</evidence>
<feature type="compositionally biased region" description="Basic and acidic residues" evidence="1">
    <location>
        <begin position="39"/>
        <end position="62"/>
    </location>
</feature>
<dbReference type="Proteomes" id="UP000479190">
    <property type="component" value="Unassembled WGS sequence"/>
</dbReference>
<name>A0A6H5IR35_9HYME</name>
<dbReference type="InterPro" id="IPR021109">
    <property type="entry name" value="Peptidase_aspartic_dom_sf"/>
</dbReference>
<dbReference type="GO" id="GO:0006508">
    <property type="term" value="P:proteolysis"/>
    <property type="evidence" value="ECO:0007669"/>
    <property type="project" value="InterPro"/>
</dbReference>
<sequence length="401" mass="44214">MRMVGVNTSSQFAPAELESTENREAEAQHEEPAVTAAAVKEDKQSTLETPDKLLDAGSRENPVDDPVGSATPQRPSSGEPIALAVLQQLPLEEPPHVEPNEGGGPPQVPSRHHHAMANAFNFEDLARALMNVRPKPLTFSSLDHEDPEKYITKCRTFITAQRLTGEQQVETLQEGLLGEARKWWQPYSEMGFDFEKFFQLLQNKCKKRTRKICSWKRMGLLTAINRNPKSAHPGLIEASDSDVSGLKRLFVLAQLSEQLFLIDTGAEVSVLPATHADGLVPSSFLLHAVNGSDFRTFGKRILSVDLETRFPLGIHVLRRAIPIFGADAIYHFNLLPHLKRGQLINNNTKLAVSGRLAFALVVGISALDKAHPMAHLLARYPQIFSPSAPIGTRATGVFHTL</sequence>
<protein>
    <recommendedName>
        <fullName evidence="4">Peptidase A2 domain-containing protein</fullName>
    </recommendedName>
</protein>
<dbReference type="GO" id="GO:0004190">
    <property type="term" value="F:aspartic-type endopeptidase activity"/>
    <property type="evidence" value="ECO:0007669"/>
    <property type="project" value="InterPro"/>
</dbReference>
<gene>
    <name evidence="2" type="ORF">TBRA_LOCUS12501</name>
</gene>
<organism evidence="2 3">
    <name type="scientific">Trichogramma brassicae</name>
    <dbReference type="NCBI Taxonomy" id="86971"/>
    <lineage>
        <taxon>Eukaryota</taxon>
        <taxon>Metazoa</taxon>
        <taxon>Ecdysozoa</taxon>
        <taxon>Arthropoda</taxon>
        <taxon>Hexapoda</taxon>
        <taxon>Insecta</taxon>
        <taxon>Pterygota</taxon>
        <taxon>Neoptera</taxon>
        <taxon>Endopterygota</taxon>
        <taxon>Hymenoptera</taxon>
        <taxon>Apocrita</taxon>
        <taxon>Proctotrupomorpha</taxon>
        <taxon>Chalcidoidea</taxon>
        <taxon>Trichogrammatidae</taxon>
        <taxon>Trichogramma</taxon>
    </lineage>
</organism>
<evidence type="ECO:0000313" key="2">
    <source>
        <dbReference type="EMBL" id="CAB0040807.1"/>
    </source>
</evidence>
<dbReference type="OrthoDB" id="6765241at2759"/>
<dbReference type="PROSITE" id="PS00141">
    <property type="entry name" value="ASP_PROTEASE"/>
    <property type="match status" value="1"/>
</dbReference>